<comment type="caution">
    <text evidence="3">The sequence shown here is derived from an EMBL/GenBank/DDBJ whole genome shotgun (WGS) entry which is preliminary data.</text>
</comment>
<dbReference type="Pfam" id="PF09906">
    <property type="entry name" value="DUF2135"/>
    <property type="match status" value="1"/>
</dbReference>
<evidence type="ECO:0000256" key="1">
    <source>
        <dbReference type="SAM" id="SignalP"/>
    </source>
</evidence>
<dbReference type="PANTHER" id="PTHR45737:SF6">
    <property type="entry name" value="VON WILLEBRAND FACTOR A DOMAIN-CONTAINING PROTEIN 5A"/>
    <property type="match status" value="1"/>
</dbReference>
<dbReference type="PROSITE" id="PS51468">
    <property type="entry name" value="VIT"/>
    <property type="match status" value="1"/>
</dbReference>
<feature type="signal peptide" evidence="1">
    <location>
        <begin position="1"/>
        <end position="18"/>
    </location>
</feature>
<dbReference type="SUPFAM" id="SSF48452">
    <property type="entry name" value="TPR-like"/>
    <property type="match status" value="1"/>
</dbReference>
<evidence type="ECO:0000313" key="4">
    <source>
        <dbReference type="Proteomes" id="UP001172778"/>
    </source>
</evidence>
<keyword evidence="4" id="KW-1185">Reference proteome</keyword>
<name>A0ABT7DSN8_9NEIS</name>
<dbReference type="InterPro" id="IPR013694">
    <property type="entry name" value="VIT"/>
</dbReference>
<feature type="chain" id="PRO_5045526636" evidence="1">
    <location>
        <begin position="19"/>
        <end position="939"/>
    </location>
</feature>
<gene>
    <name evidence="3" type="ORF">PZA18_03330</name>
</gene>
<reference evidence="3" key="1">
    <citation type="submission" date="2023-03" db="EMBL/GenBank/DDBJ databases">
        <title>Chitinimonas shenzhenensis gen. nov., sp. nov., a novel member of family Burkholderiaceae isolated from activated sludge collected in Shen Zhen, China.</title>
        <authorList>
            <person name="Wang X."/>
        </authorList>
    </citation>
    <scope>NUCLEOTIDE SEQUENCE</scope>
    <source>
        <strain evidence="3">DQS-5</strain>
    </source>
</reference>
<dbReference type="RefSeq" id="WP_284099370.1">
    <property type="nucleotide sequence ID" value="NZ_JARRAF010000003.1"/>
</dbReference>
<dbReference type="Proteomes" id="UP001172778">
    <property type="component" value="Unassembled WGS sequence"/>
</dbReference>
<organism evidence="3 4">
    <name type="scientific">Parachitinimonas caeni</name>
    <dbReference type="NCBI Taxonomy" id="3031301"/>
    <lineage>
        <taxon>Bacteria</taxon>
        <taxon>Pseudomonadati</taxon>
        <taxon>Pseudomonadota</taxon>
        <taxon>Betaproteobacteria</taxon>
        <taxon>Neisseriales</taxon>
        <taxon>Chitinibacteraceae</taxon>
        <taxon>Parachitinimonas</taxon>
    </lineage>
</organism>
<sequence>MRYLLLTALLGSALPAWAATPLLRVNDPQSPVVLSQVKVAASLFGGMAETTVELQFKNKSGRLLEGELQFPLLAGQQVSGFALDIDGKLRDAVPVEKEKGRAIMDDVVRNQIDPALLEKTAGNQYRLRIYPLPANGSRTVRLRYSELLQGDKGTWQYRLPMGYATGEAKVEVRIQACSGVEPGVSGPAGLHTQRKGELYEMAFTGDAGAAKDIRVTVPQAVGAQAYTEARQGDQWFVASVPATVADAKPRPTPLGLTLIWDASTSAADDDHAAQLALLGRYFKQWPDMAVELIVLRNEAESPQRFLVTGGDWSSLRKALQQTRYDGATALGRLPKVAAGRDVLLFTDGVQTWGSRGMPVVQGGNWYTISASGKHDAAWLSLQASINGGSWINLQQLGVDEAASRLLQRRSRLSLGKGDAMDSLVLQSPEPVSGRYVLAGRLVADEGKLQMTEALPDGRIMVHALKVKAGASQPGIANLWAQLMLEKGEADPKGNRTEIRRLSQQFGLVTSSTSLLVLERAADYVRHEVNPPVTDLLLKEEVLDLLAGRKQQQADEDRQHWSKLLAALEEKRSWWKTRYPEARENLKQKLGPLMGEPPMPAAMPAPVAESAPSAPRQQFEKMEVVPSPVRRAKVDTSVSIKLQPWKPDDPLVATLRSQPVEQVYEGYLQARSAMGRNAGFLLDVAQLLVEKGRKDLALRVLSNLVEQELDNRHMLRVLAYRLREWKLWDEAIWVLETIRDMAAKEPQSWRDLGLAYAEAGRPQLAVDTLYEVVKRSWDERFAEVDLIALGELNAIAAKVGKKVNLSKVDPRLLGNMPVDVRAVMTWDADNTDIDLWVTDPDGEKTYYGNLRSRMGGRISRDFTGGFGPEEFMQRVAKPGKYVVEANYFGERQQLISGPVTLQLNLFTHWGKPNEAHKVMTLRLKQPKATVLVGEFEVKPD</sequence>
<evidence type="ECO:0000313" key="3">
    <source>
        <dbReference type="EMBL" id="MDK2123082.1"/>
    </source>
</evidence>
<dbReference type="InterPro" id="IPR011990">
    <property type="entry name" value="TPR-like_helical_dom_sf"/>
</dbReference>
<dbReference type="PANTHER" id="PTHR45737">
    <property type="entry name" value="VON WILLEBRAND FACTOR A DOMAIN-CONTAINING PROTEIN 5A"/>
    <property type="match status" value="1"/>
</dbReference>
<feature type="domain" description="VIT" evidence="2">
    <location>
        <begin position="18"/>
        <end position="146"/>
    </location>
</feature>
<dbReference type="Pfam" id="PF08487">
    <property type="entry name" value="VIT"/>
    <property type="match status" value="1"/>
</dbReference>
<dbReference type="Gene3D" id="1.25.40.10">
    <property type="entry name" value="Tetratricopeptide repeat domain"/>
    <property type="match status" value="1"/>
</dbReference>
<evidence type="ECO:0000259" key="2">
    <source>
        <dbReference type="PROSITE" id="PS51468"/>
    </source>
</evidence>
<proteinExistence type="predicted"/>
<keyword evidence="1" id="KW-0732">Signal</keyword>
<dbReference type="EMBL" id="JARRAF010000003">
    <property type="protein sequence ID" value="MDK2123082.1"/>
    <property type="molecule type" value="Genomic_DNA"/>
</dbReference>
<protein>
    <submittedName>
        <fullName evidence="3">VIT domain-containing protein</fullName>
    </submittedName>
</protein>
<dbReference type="InterPro" id="IPR019220">
    <property type="entry name" value="DUF2135"/>
</dbReference>
<accession>A0ABT7DSN8</accession>